<feature type="transmembrane region" description="Helical" evidence="1">
    <location>
        <begin position="82"/>
        <end position="103"/>
    </location>
</feature>
<gene>
    <name evidence="2" type="ORF">KCX82_09775</name>
</gene>
<comment type="caution">
    <text evidence="2">The sequence shown here is derived from an EMBL/GenBank/DDBJ whole genome shotgun (WGS) entry which is preliminary data.</text>
</comment>
<accession>A0A8J7W0K4</accession>
<keyword evidence="1" id="KW-0812">Transmembrane</keyword>
<name>A0A8J7W0K4_9FIRM</name>
<organism evidence="2 3">
    <name type="scientific">Sinanaerobacter chloroacetimidivorans</name>
    <dbReference type="NCBI Taxonomy" id="2818044"/>
    <lineage>
        <taxon>Bacteria</taxon>
        <taxon>Bacillati</taxon>
        <taxon>Bacillota</taxon>
        <taxon>Clostridia</taxon>
        <taxon>Peptostreptococcales</taxon>
        <taxon>Anaerovoracaceae</taxon>
        <taxon>Sinanaerobacter</taxon>
    </lineage>
</organism>
<dbReference type="AlphaFoldDB" id="A0A8J7W0K4"/>
<evidence type="ECO:0000313" key="2">
    <source>
        <dbReference type="EMBL" id="MBR0598161.1"/>
    </source>
</evidence>
<evidence type="ECO:0000256" key="1">
    <source>
        <dbReference type="SAM" id="Phobius"/>
    </source>
</evidence>
<evidence type="ECO:0000313" key="3">
    <source>
        <dbReference type="Proteomes" id="UP000675664"/>
    </source>
</evidence>
<dbReference type="RefSeq" id="WP_227018285.1">
    <property type="nucleotide sequence ID" value="NZ_JAGSND010000005.1"/>
</dbReference>
<keyword evidence="3" id="KW-1185">Reference proteome</keyword>
<protein>
    <submittedName>
        <fullName evidence="2">Uncharacterized protein</fullName>
    </submittedName>
</protein>
<keyword evidence="1" id="KW-0472">Membrane</keyword>
<dbReference type="Proteomes" id="UP000675664">
    <property type="component" value="Unassembled WGS sequence"/>
</dbReference>
<dbReference type="EMBL" id="JAGSND010000005">
    <property type="protein sequence ID" value="MBR0598161.1"/>
    <property type="molecule type" value="Genomic_DNA"/>
</dbReference>
<keyword evidence="1" id="KW-1133">Transmembrane helix</keyword>
<feature type="transmembrane region" description="Helical" evidence="1">
    <location>
        <begin position="57"/>
        <end position="75"/>
    </location>
</feature>
<reference evidence="2" key="2">
    <citation type="submission" date="2021-04" db="EMBL/GenBank/DDBJ databases">
        <authorList>
            <person name="Liu J."/>
        </authorList>
    </citation>
    <scope>NUCLEOTIDE SEQUENCE</scope>
    <source>
        <strain evidence="2">BAD-6</strain>
    </source>
</reference>
<feature type="transmembrane region" description="Helical" evidence="1">
    <location>
        <begin position="12"/>
        <end position="30"/>
    </location>
</feature>
<proteinExistence type="predicted"/>
<sequence length="229" mass="25530">MQGLRIKSKRDWFIAFVFAFLFIYLIALKFQNRISELLWPLTPDKISLLNQPDGQGVFAAAVLAMTALSIGVMIYKKVKGKYLVFALVGGIVIAGAAIGVYYYECQSIINIPSECKPEGVSVTYHDERGPSFIDYALSEKTKDQIVNKVLALQPLSGEEKKELNERNDTGGSGGETSVSIWYPKKDGYSYLISVSMKDNVIYTCRGRSPESIVIYQDNGLLEVLEKMKT</sequence>
<reference evidence="2" key="1">
    <citation type="submission" date="2021-04" db="EMBL/GenBank/DDBJ databases">
        <title>Sinoanaerobacter chloroacetimidivorans sp. nov., an obligate anaerobic bacterium isolated from anaerobic sludge.</title>
        <authorList>
            <person name="Bao Y."/>
        </authorList>
    </citation>
    <scope>NUCLEOTIDE SEQUENCE</scope>
    <source>
        <strain evidence="2">BAD-6</strain>
    </source>
</reference>